<dbReference type="GO" id="GO:0004497">
    <property type="term" value="F:monooxygenase activity"/>
    <property type="evidence" value="ECO:0007669"/>
    <property type="project" value="UniProtKB-KW"/>
</dbReference>
<sequence length="419" mass="47171">MSENESAMHGQVFDLVVLGLDPSSLAVAAQLVDQRPGLRVKILNENDSFEWRPANALSESRLQTTFMRDLTTTSNPRSSFTFLNYLHRKGRLVNFINVSKINPMVLEMRDYLSWVVEEIEKLGWIEHGKRILRVEPLHAPTAHGVEMFSIRYKDIHDGNQSTILTKKLVLVNGKAAELPAPFRSPALRHLVSDTSSHRGFDSSPIFATGHIAIVGCSQEAAEIYKELQSKQTHLQVTWFIQEQHLRPKEVTAFTQLSIDDPSPEMANYPPELRQQLSYDTSSASRISPALLDWLYESEYLRPLEDTSYADRQHGIKTSIQVVGAELDKRSTGDKVWLLLKDSNDGIVKRSEGTFDHIIAVPQAHSNITSQTTSGLVYLTEKGRLDVDRDYGINFARRSLQKDCGVWLLGSLPQMVSSTA</sequence>
<keyword evidence="8" id="KW-0560">Oxidoreductase</keyword>
<keyword evidence="12" id="KW-1185">Reference proteome</keyword>
<dbReference type="Proteomes" id="UP000799538">
    <property type="component" value="Unassembled WGS sequence"/>
</dbReference>
<dbReference type="InterPro" id="IPR025700">
    <property type="entry name" value="Lys/Orn_oxygenase"/>
</dbReference>
<reference evidence="12" key="1">
    <citation type="journal article" date="2020" name="Stud. Mycol.">
        <title>101 Dothideomycetes genomes: A test case for predicting lifestyles and emergence of pathogens.</title>
        <authorList>
            <person name="Haridas S."/>
            <person name="Albert R."/>
            <person name="Binder M."/>
            <person name="Bloem J."/>
            <person name="LaButti K."/>
            <person name="Salamov A."/>
            <person name="Andreopoulos B."/>
            <person name="Baker S."/>
            <person name="Barry K."/>
            <person name="Bills G."/>
            <person name="Bluhm B."/>
            <person name="Cannon C."/>
            <person name="Castanera R."/>
            <person name="Culley D."/>
            <person name="Daum C."/>
            <person name="Ezra D."/>
            <person name="Gonzalez J."/>
            <person name="Henrissat B."/>
            <person name="Kuo A."/>
            <person name="Liang C."/>
            <person name="Lipzen A."/>
            <person name="Lutzoni F."/>
            <person name="Magnuson J."/>
            <person name="Mondo S."/>
            <person name="Nolan M."/>
            <person name="Ohm R."/>
            <person name="Pangilinan J."/>
            <person name="Park H.-J."/>
            <person name="Ramirez L."/>
            <person name="Alfaro M."/>
            <person name="Sun H."/>
            <person name="Tritt A."/>
            <person name="Yoshinaga Y."/>
            <person name="Zwiers L.-H."/>
            <person name="Turgeon B."/>
            <person name="Goodwin S."/>
            <person name="Spatafora J."/>
            <person name="Crous P."/>
            <person name="Grigoriev I."/>
        </authorList>
    </citation>
    <scope>NUCLEOTIDE SEQUENCE [LARGE SCALE GENOMIC DNA]</scope>
    <source>
        <strain evidence="12">CECT 20119</strain>
    </source>
</reference>
<keyword evidence="6" id="KW-0274">FAD</keyword>
<evidence type="ECO:0000256" key="5">
    <source>
        <dbReference type="ARBA" id="ARBA00022630"/>
    </source>
</evidence>
<gene>
    <name evidence="11" type="ORF">BDZ85DRAFT_267106</name>
</gene>
<evidence type="ECO:0000256" key="9">
    <source>
        <dbReference type="ARBA" id="ARBA00047598"/>
    </source>
</evidence>
<evidence type="ECO:0000256" key="4">
    <source>
        <dbReference type="ARBA" id="ARBA00012881"/>
    </source>
</evidence>
<keyword evidence="5" id="KW-0285">Flavoprotein</keyword>
<organism evidence="11 12">
    <name type="scientific">Elsinoe ampelina</name>
    <dbReference type="NCBI Taxonomy" id="302913"/>
    <lineage>
        <taxon>Eukaryota</taxon>
        <taxon>Fungi</taxon>
        <taxon>Dikarya</taxon>
        <taxon>Ascomycota</taxon>
        <taxon>Pezizomycotina</taxon>
        <taxon>Dothideomycetes</taxon>
        <taxon>Dothideomycetidae</taxon>
        <taxon>Myriangiales</taxon>
        <taxon>Elsinoaceae</taxon>
        <taxon>Elsinoe</taxon>
    </lineage>
</organism>
<dbReference type="OrthoDB" id="3519933at2759"/>
<protein>
    <recommendedName>
        <fullName evidence="4">L-ornithine N(5)-monooxygenase [NAD(P)H]</fullName>
        <ecNumber evidence="4">1.14.13.196</ecNumber>
    </recommendedName>
</protein>
<keyword evidence="11" id="KW-0503">Monooxygenase</keyword>
<dbReference type="Gene3D" id="3.50.50.60">
    <property type="entry name" value="FAD/NAD(P)-binding domain"/>
    <property type="match status" value="1"/>
</dbReference>
<evidence type="ECO:0000256" key="7">
    <source>
        <dbReference type="ARBA" id="ARBA00022857"/>
    </source>
</evidence>
<dbReference type="EMBL" id="ML992512">
    <property type="protein sequence ID" value="KAF2220763.1"/>
    <property type="molecule type" value="Genomic_DNA"/>
</dbReference>
<evidence type="ECO:0000256" key="3">
    <source>
        <dbReference type="ARBA" id="ARBA00007588"/>
    </source>
</evidence>
<evidence type="ECO:0000256" key="8">
    <source>
        <dbReference type="ARBA" id="ARBA00023002"/>
    </source>
</evidence>
<keyword evidence="7" id="KW-0521">NADP</keyword>
<proteinExistence type="inferred from homology"/>
<dbReference type="EC" id="1.14.13.196" evidence="4"/>
<comment type="pathway">
    <text evidence="2">Siderophore biosynthesis.</text>
</comment>
<comment type="catalytic activity">
    <reaction evidence="10">
        <text>L-ornithine + NADH + O2 = N(5)-hydroxy-L-ornithine + NAD(+) + H2O</text>
        <dbReference type="Rhea" id="RHEA:41512"/>
        <dbReference type="ChEBI" id="CHEBI:15377"/>
        <dbReference type="ChEBI" id="CHEBI:15379"/>
        <dbReference type="ChEBI" id="CHEBI:46911"/>
        <dbReference type="ChEBI" id="CHEBI:57540"/>
        <dbReference type="ChEBI" id="CHEBI:57945"/>
        <dbReference type="ChEBI" id="CHEBI:78275"/>
        <dbReference type="EC" id="1.14.13.196"/>
    </reaction>
</comment>
<comment type="cofactor">
    <cofactor evidence="1">
        <name>FAD</name>
        <dbReference type="ChEBI" id="CHEBI:57692"/>
    </cofactor>
</comment>
<dbReference type="Pfam" id="PF13434">
    <property type="entry name" value="Lys_Orn_oxgnase"/>
    <property type="match status" value="1"/>
</dbReference>
<accession>A0A6A6G5B7</accession>
<evidence type="ECO:0000256" key="10">
    <source>
        <dbReference type="ARBA" id="ARBA00049248"/>
    </source>
</evidence>
<evidence type="ECO:0000256" key="2">
    <source>
        <dbReference type="ARBA" id="ARBA00004924"/>
    </source>
</evidence>
<dbReference type="InterPro" id="IPR036188">
    <property type="entry name" value="FAD/NAD-bd_sf"/>
</dbReference>
<name>A0A6A6G5B7_9PEZI</name>
<evidence type="ECO:0000313" key="11">
    <source>
        <dbReference type="EMBL" id="KAF2220763.1"/>
    </source>
</evidence>
<dbReference type="AlphaFoldDB" id="A0A6A6G5B7"/>
<dbReference type="PANTHER" id="PTHR42802:SF1">
    <property type="entry name" value="L-ORNITHINE N(5)-MONOOXYGENASE"/>
    <property type="match status" value="1"/>
</dbReference>
<comment type="catalytic activity">
    <reaction evidence="9">
        <text>L-ornithine + NADPH + O2 = N(5)-hydroxy-L-ornithine + NADP(+) + H2O</text>
        <dbReference type="Rhea" id="RHEA:41508"/>
        <dbReference type="ChEBI" id="CHEBI:15377"/>
        <dbReference type="ChEBI" id="CHEBI:15379"/>
        <dbReference type="ChEBI" id="CHEBI:46911"/>
        <dbReference type="ChEBI" id="CHEBI:57783"/>
        <dbReference type="ChEBI" id="CHEBI:58349"/>
        <dbReference type="ChEBI" id="CHEBI:78275"/>
        <dbReference type="EC" id="1.14.13.196"/>
    </reaction>
</comment>
<dbReference type="PANTHER" id="PTHR42802">
    <property type="entry name" value="MONOOXYGENASE"/>
    <property type="match status" value="1"/>
</dbReference>
<comment type="similarity">
    <text evidence="3">Belongs to the lysine N(6)-hydroxylase/L-ornithine N(5)-oxygenase family.</text>
</comment>
<evidence type="ECO:0000256" key="1">
    <source>
        <dbReference type="ARBA" id="ARBA00001974"/>
    </source>
</evidence>
<dbReference type="GO" id="GO:0006879">
    <property type="term" value="P:intracellular iron ion homeostasis"/>
    <property type="evidence" value="ECO:0007669"/>
    <property type="project" value="TreeGrafter"/>
</dbReference>
<evidence type="ECO:0000256" key="6">
    <source>
        <dbReference type="ARBA" id="ARBA00022827"/>
    </source>
</evidence>
<evidence type="ECO:0000313" key="12">
    <source>
        <dbReference type="Proteomes" id="UP000799538"/>
    </source>
</evidence>